<keyword evidence="1" id="KW-1133">Transmembrane helix</keyword>
<proteinExistence type="predicted"/>
<keyword evidence="3" id="KW-1185">Reference proteome</keyword>
<evidence type="ECO:0000256" key="1">
    <source>
        <dbReference type="SAM" id="Phobius"/>
    </source>
</evidence>
<gene>
    <name evidence="2" type="ORF">JOC86_000175</name>
</gene>
<dbReference type="EMBL" id="JAFBDZ010000001">
    <property type="protein sequence ID" value="MBM7583638.1"/>
    <property type="molecule type" value="Genomic_DNA"/>
</dbReference>
<feature type="transmembrane region" description="Helical" evidence="1">
    <location>
        <begin position="29"/>
        <end position="50"/>
    </location>
</feature>
<evidence type="ECO:0000313" key="2">
    <source>
        <dbReference type="EMBL" id="MBM7583638.1"/>
    </source>
</evidence>
<accession>A0ABS2N706</accession>
<keyword evidence="1" id="KW-0472">Membrane</keyword>
<evidence type="ECO:0000313" key="3">
    <source>
        <dbReference type="Proteomes" id="UP001646157"/>
    </source>
</evidence>
<reference evidence="2 3" key="1">
    <citation type="submission" date="2021-01" db="EMBL/GenBank/DDBJ databases">
        <title>Genomic Encyclopedia of Type Strains, Phase IV (KMG-IV): sequencing the most valuable type-strain genomes for metagenomic binning, comparative biology and taxonomic classification.</title>
        <authorList>
            <person name="Goeker M."/>
        </authorList>
    </citation>
    <scope>NUCLEOTIDE SEQUENCE [LARGE SCALE GENOMIC DNA]</scope>
    <source>
        <strain evidence="2 3">DSM 24834</strain>
    </source>
</reference>
<dbReference type="Proteomes" id="UP001646157">
    <property type="component" value="Unassembled WGS sequence"/>
</dbReference>
<dbReference type="RefSeq" id="WP_205167896.1">
    <property type="nucleotide sequence ID" value="NZ_JAFBDZ010000001.1"/>
</dbReference>
<comment type="caution">
    <text evidence="2">The sequence shown here is derived from an EMBL/GenBank/DDBJ whole genome shotgun (WGS) entry which is preliminary data.</text>
</comment>
<organism evidence="2 3">
    <name type="scientific">Rossellomorea pakistanensis</name>
    <dbReference type="NCBI Taxonomy" id="992288"/>
    <lineage>
        <taxon>Bacteria</taxon>
        <taxon>Bacillati</taxon>
        <taxon>Bacillota</taxon>
        <taxon>Bacilli</taxon>
        <taxon>Bacillales</taxon>
        <taxon>Bacillaceae</taxon>
        <taxon>Rossellomorea</taxon>
    </lineage>
</organism>
<sequence length="78" mass="8691">MSVIVGIILVAAILFKIEASPLIRKKLKKETWVFSILLLFVVGLSIIYSLDIPIPNPTKGLAVIFKPLSDLLFEKLLK</sequence>
<protein>
    <submittedName>
        <fullName evidence="2">Membrane protein</fullName>
    </submittedName>
</protein>
<keyword evidence="1" id="KW-0812">Transmembrane</keyword>
<name>A0ABS2N706_9BACI</name>